<feature type="coiled-coil region" evidence="2">
    <location>
        <begin position="32"/>
        <end position="66"/>
    </location>
</feature>
<evidence type="ECO:0000313" key="5">
    <source>
        <dbReference type="Ensembl" id="ENSLLTP00000005174.1"/>
    </source>
</evidence>
<keyword evidence="1 2" id="KW-0175">Coiled coil</keyword>
<dbReference type="InterPro" id="IPR039497">
    <property type="entry name" value="CC144C-like_CC_dom"/>
</dbReference>
<evidence type="ECO:0000313" key="6">
    <source>
        <dbReference type="Proteomes" id="UP000694406"/>
    </source>
</evidence>
<dbReference type="PANTHER" id="PTHR22245">
    <property type="entry name" value="COILED-COIL DOMAIN-CONTAINING PROTEIN 144A-RELATED"/>
    <property type="match status" value="1"/>
</dbReference>
<evidence type="ECO:0008006" key="7">
    <source>
        <dbReference type="Google" id="ProtNLM"/>
    </source>
</evidence>
<evidence type="ECO:0000256" key="1">
    <source>
        <dbReference type="ARBA" id="ARBA00023054"/>
    </source>
</evidence>
<dbReference type="Ensembl" id="ENSLLTT00000005383.1">
    <property type="protein sequence ID" value="ENSLLTP00000005174.1"/>
    <property type="gene ID" value="ENSLLTG00000003915.1"/>
</dbReference>
<evidence type="ECO:0000259" key="4">
    <source>
        <dbReference type="Pfam" id="PF14915"/>
    </source>
</evidence>
<accession>A0A8C5RN45</accession>
<dbReference type="AlphaFoldDB" id="A0A8C5RN45"/>
<feature type="domain" description="DUF3496" evidence="3">
    <location>
        <begin position="351"/>
        <end position="465"/>
    </location>
</feature>
<protein>
    <recommendedName>
        <fullName evidence="7">DUF3496 domain-containing protein</fullName>
    </recommendedName>
</protein>
<dbReference type="InterPro" id="IPR021885">
    <property type="entry name" value="DUF3496"/>
</dbReference>
<dbReference type="Pfam" id="PF14915">
    <property type="entry name" value="CCDC144C"/>
    <property type="match status" value="1"/>
</dbReference>
<dbReference type="GeneTree" id="ENSGT00940000163982"/>
<feature type="coiled-coil region" evidence="2">
    <location>
        <begin position="123"/>
        <end position="157"/>
    </location>
</feature>
<feature type="coiled-coil region" evidence="2">
    <location>
        <begin position="344"/>
        <end position="420"/>
    </location>
</feature>
<feature type="coiled-coil region" evidence="2">
    <location>
        <begin position="265"/>
        <end position="320"/>
    </location>
</feature>
<keyword evidence="6" id="KW-1185">Reference proteome</keyword>
<reference evidence="5" key="1">
    <citation type="submission" date="2025-08" db="UniProtKB">
        <authorList>
            <consortium name="Ensembl"/>
        </authorList>
    </citation>
    <scope>IDENTIFICATION</scope>
</reference>
<dbReference type="Pfam" id="PF12001">
    <property type="entry name" value="DUF3496"/>
    <property type="match status" value="1"/>
</dbReference>
<feature type="domain" description="CCDC144C-like coiled-coil" evidence="4">
    <location>
        <begin position="86"/>
        <end position="341"/>
    </location>
</feature>
<dbReference type="PANTHER" id="PTHR22245:SF3">
    <property type="entry name" value="COILED-COIL DOMAIN-CONTAINING PROTEIN 144A-RELATED"/>
    <property type="match status" value="1"/>
</dbReference>
<organism evidence="5 6">
    <name type="scientific">Laticauda laticaudata</name>
    <name type="common">Blue-ringed sea krait</name>
    <name type="synonym">Blue-lipped sea krait</name>
    <dbReference type="NCBI Taxonomy" id="8630"/>
    <lineage>
        <taxon>Eukaryota</taxon>
        <taxon>Metazoa</taxon>
        <taxon>Chordata</taxon>
        <taxon>Craniata</taxon>
        <taxon>Vertebrata</taxon>
        <taxon>Euteleostomi</taxon>
        <taxon>Lepidosauria</taxon>
        <taxon>Squamata</taxon>
        <taxon>Bifurcata</taxon>
        <taxon>Unidentata</taxon>
        <taxon>Episquamata</taxon>
        <taxon>Toxicofera</taxon>
        <taxon>Serpentes</taxon>
        <taxon>Colubroidea</taxon>
        <taxon>Elapidae</taxon>
        <taxon>Laticaudinae</taxon>
        <taxon>Laticauda</taxon>
    </lineage>
</organism>
<reference evidence="5" key="2">
    <citation type="submission" date="2025-09" db="UniProtKB">
        <authorList>
            <consortium name="Ensembl"/>
        </authorList>
    </citation>
    <scope>IDENTIFICATION</scope>
</reference>
<name>A0A8C5RN45_LATLA</name>
<dbReference type="Proteomes" id="UP000694406">
    <property type="component" value="Unplaced"/>
</dbReference>
<evidence type="ECO:0000259" key="3">
    <source>
        <dbReference type="Pfam" id="PF12001"/>
    </source>
</evidence>
<sequence>SQSISKFAHDSPTGNTYFTNLLNIFHGYERLIEHEKGRYTQLLEKVKKFENQRNEWQKNLEDLKDIKSILDHQKVQYESEITNLKFCLKQEEEKRMGADILHVKNQEQLRKKDEQYCTQMEEKQQLELMLRSKEMELKTLTNHLKQVEEERNETQRQLCQEQNARAIQEDILNTHFWKQKELEEESKKVATKQSEVSTLPNILEIENARLEATTNQQNNRIEILQKDLQDSVSVDELSHHLEVESTRSTQLESTNCELREQLASMKILHKNHEKLEKSKLQLEEEVVNLKRQIQGNLIDLSQVEQYKRDIEERAKQEIRQKLEEVNFFLQTQAASQETLEQIRATSNASLRNQLENRIKELESELAKFKNNQQDSILQKESTHTELERYKGLYSEEIKIRKSLGSKLDRANAKLAEANTQLYHERHKNKSLLANSFISGSLSSSPVLETVQMGNLGNTLALNKSFNLGGGFLNTNGTALASKNRVEAYLAKVSNCECHSML</sequence>
<dbReference type="InterPro" id="IPR040118">
    <property type="entry name" value="C144A/B/C"/>
</dbReference>
<evidence type="ECO:0000256" key="2">
    <source>
        <dbReference type="SAM" id="Coils"/>
    </source>
</evidence>
<proteinExistence type="predicted"/>